<reference evidence="2" key="1">
    <citation type="submission" date="2021-03" db="EMBL/GenBank/DDBJ databases">
        <authorList>
            <person name="Tagirdzhanova G."/>
        </authorList>
    </citation>
    <scope>NUCLEOTIDE SEQUENCE</scope>
</reference>
<dbReference type="Proteomes" id="UP000664203">
    <property type="component" value="Unassembled WGS sequence"/>
</dbReference>
<dbReference type="PANTHER" id="PTHR43792:SF1">
    <property type="entry name" value="N-ACETYLTRANSFERASE DOMAIN-CONTAINING PROTEIN"/>
    <property type="match status" value="1"/>
</dbReference>
<name>A0A8H3J1X5_9LECA</name>
<evidence type="ECO:0000313" key="3">
    <source>
        <dbReference type="Proteomes" id="UP000664203"/>
    </source>
</evidence>
<feature type="domain" description="N-acetyltransferase" evidence="1">
    <location>
        <begin position="18"/>
        <end position="182"/>
    </location>
</feature>
<dbReference type="Gene3D" id="3.40.630.30">
    <property type="match status" value="1"/>
</dbReference>
<sequence length="195" mass="22310">MSTPAIHRPSDTITTERLLLRPLSPTDSNAVFAIRSDPRVFYWTVPNTREKSDEWLKARLESEKSMVYTVSLQSSTENPSPQIIGLTGAHSLPEVGYIFRPSSWGHGYATEALKAWIHMYWQRYPDGHPVLHEDERAYLKAVTGPDGEGSRGVLRKCGFRWFGEDEVCDERKAAREKGLRVVLEEFRLIKPHVEE</sequence>
<comment type="caution">
    <text evidence="2">The sequence shown here is derived from an EMBL/GenBank/DDBJ whole genome shotgun (WGS) entry which is preliminary data.</text>
</comment>
<dbReference type="InterPro" id="IPR016181">
    <property type="entry name" value="Acyl_CoA_acyltransferase"/>
</dbReference>
<protein>
    <recommendedName>
        <fullName evidence="1">N-acetyltransferase domain-containing protein</fullName>
    </recommendedName>
</protein>
<evidence type="ECO:0000313" key="2">
    <source>
        <dbReference type="EMBL" id="CAF9939176.1"/>
    </source>
</evidence>
<dbReference type="OrthoDB" id="4072826at2759"/>
<dbReference type="InterPro" id="IPR000182">
    <property type="entry name" value="GNAT_dom"/>
</dbReference>
<dbReference type="SUPFAM" id="SSF55729">
    <property type="entry name" value="Acyl-CoA N-acyltransferases (Nat)"/>
    <property type="match status" value="1"/>
</dbReference>
<dbReference type="EMBL" id="CAJPDR010000539">
    <property type="protein sequence ID" value="CAF9939176.1"/>
    <property type="molecule type" value="Genomic_DNA"/>
</dbReference>
<gene>
    <name evidence="2" type="ORF">ALECFALPRED_008007</name>
</gene>
<evidence type="ECO:0000259" key="1">
    <source>
        <dbReference type="PROSITE" id="PS51186"/>
    </source>
</evidence>
<organism evidence="2 3">
    <name type="scientific">Alectoria fallacina</name>
    <dbReference type="NCBI Taxonomy" id="1903189"/>
    <lineage>
        <taxon>Eukaryota</taxon>
        <taxon>Fungi</taxon>
        <taxon>Dikarya</taxon>
        <taxon>Ascomycota</taxon>
        <taxon>Pezizomycotina</taxon>
        <taxon>Lecanoromycetes</taxon>
        <taxon>OSLEUM clade</taxon>
        <taxon>Lecanoromycetidae</taxon>
        <taxon>Lecanorales</taxon>
        <taxon>Lecanorineae</taxon>
        <taxon>Parmeliaceae</taxon>
        <taxon>Alectoria</taxon>
    </lineage>
</organism>
<dbReference type="Pfam" id="PF13302">
    <property type="entry name" value="Acetyltransf_3"/>
    <property type="match status" value="1"/>
</dbReference>
<dbReference type="InterPro" id="IPR051531">
    <property type="entry name" value="N-acetyltransferase"/>
</dbReference>
<accession>A0A8H3J1X5</accession>
<proteinExistence type="predicted"/>
<dbReference type="GO" id="GO:0016747">
    <property type="term" value="F:acyltransferase activity, transferring groups other than amino-acyl groups"/>
    <property type="evidence" value="ECO:0007669"/>
    <property type="project" value="InterPro"/>
</dbReference>
<dbReference type="PANTHER" id="PTHR43792">
    <property type="entry name" value="GNAT FAMILY, PUTATIVE (AFU_ORTHOLOGUE AFUA_3G00765)-RELATED-RELATED"/>
    <property type="match status" value="1"/>
</dbReference>
<dbReference type="AlphaFoldDB" id="A0A8H3J1X5"/>
<dbReference type="PROSITE" id="PS51186">
    <property type="entry name" value="GNAT"/>
    <property type="match status" value="1"/>
</dbReference>
<keyword evidence="3" id="KW-1185">Reference proteome</keyword>